<keyword evidence="1" id="KW-0472">Membrane</keyword>
<accession>A0ABN3PIL6</accession>
<feature type="transmembrane region" description="Helical" evidence="1">
    <location>
        <begin position="266"/>
        <end position="290"/>
    </location>
</feature>
<feature type="transmembrane region" description="Helical" evidence="1">
    <location>
        <begin position="225"/>
        <end position="246"/>
    </location>
</feature>
<comment type="caution">
    <text evidence="2">The sequence shown here is derived from an EMBL/GenBank/DDBJ whole genome shotgun (WGS) entry which is preliminary data.</text>
</comment>
<sequence length="320" mass="34271">MTEQKTPSAGEPVEEPTVVVDDVVGNANEALADAEAAQRTATGEQDVAAERVVEEDVVVVETPTPDGERVVEEVVVTEAAADQTRSDDDVPWYDRPETVPMDPEPAATITVAAGAAPVAAPEPTYATAAAQPIFVQAPEAPRPRGNRGAAGAIGLLAALAFAVLSFGVLFAVGYFYGGLGTVENDPAELALTLIGSWTFWMPVVVFYLGFWFLGAILNRARWAHWVIWGLLVGVAAYAGSLLGILFQAPFWELTARQGAELMQVSLFSPLPILAFVLGRELTVWFGAWVAARGRRVTALNDEAQREYERTLEAGPQLHQV</sequence>
<gene>
    <name evidence="2" type="ORF">GCM10009862_20250</name>
</gene>
<keyword evidence="1" id="KW-0812">Transmembrane</keyword>
<organism evidence="2 3">
    <name type="scientific">Microbacterium binotii</name>
    <dbReference type="NCBI Taxonomy" id="462710"/>
    <lineage>
        <taxon>Bacteria</taxon>
        <taxon>Bacillati</taxon>
        <taxon>Actinomycetota</taxon>
        <taxon>Actinomycetes</taxon>
        <taxon>Micrococcales</taxon>
        <taxon>Microbacteriaceae</taxon>
        <taxon>Microbacterium</taxon>
    </lineage>
</organism>
<keyword evidence="3" id="KW-1185">Reference proteome</keyword>
<dbReference type="RefSeq" id="WP_344229122.1">
    <property type="nucleotide sequence ID" value="NZ_BAAARI010000012.1"/>
</dbReference>
<evidence type="ECO:0000256" key="1">
    <source>
        <dbReference type="SAM" id="Phobius"/>
    </source>
</evidence>
<protein>
    <recommendedName>
        <fullName evidence="4">ABC transporter</fullName>
    </recommendedName>
</protein>
<dbReference type="Proteomes" id="UP001500274">
    <property type="component" value="Unassembled WGS sequence"/>
</dbReference>
<name>A0ABN3PIL6_9MICO</name>
<proteinExistence type="predicted"/>
<evidence type="ECO:0008006" key="4">
    <source>
        <dbReference type="Google" id="ProtNLM"/>
    </source>
</evidence>
<keyword evidence="1" id="KW-1133">Transmembrane helix</keyword>
<feature type="transmembrane region" description="Helical" evidence="1">
    <location>
        <begin position="189"/>
        <end position="213"/>
    </location>
</feature>
<evidence type="ECO:0000313" key="3">
    <source>
        <dbReference type="Proteomes" id="UP001500274"/>
    </source>
</evidence>
<evidence type="ECO:0000313" key="2">
    <source>
        <dbReference type="EMBL" id="GAA2581002.1"/>
    </source>
</evidence>
<feature type="transmembrane region" description="Helical" evidence="1">
    <location>
        <begin position="152"/>
        <end position="177"/>
    </location>
</feature>
<dbReference type="EMBL" id="BAAARI010000012">
    <property type="protein sequence ID" value="GAA2581002.1"/>
    <property type="molecule type" value="Genomic_DNA"/>
</dbReference>
<reference evidence="2 3" key="1">
    <citation type="journal article" date="2019" name="Int. J. Syst. Evol. Microbiol.">
        <title>The Global Catalogue of Microorganisms (GCM) 10K type strain sequencing project: providing services to taxonomists for standard genome sequencing and annotation.</title>
        <authorList>
            <consortium name="The Broad Institute Genomics Platform"/>
            <consortium name="The Broad Institute Genome Sequencing Center for Infectious Disease"/>
            <person name="Wu L."/>
            <person name="Ma J."/>
        </authorList>
    </citation>
    <scope>NUCLEOTIDE SEQUENCE [LARGE SCALE GENOMIC DNA]</scope>
    <source>
        <strain evidence="2 3">JCM 16365</strain>
    </source>
</reference>